<sequence length="165" mass="18284">MTQATIAPTPERIAKGGLERPVYDQKQKRDYYRHQSPFERLHNGGQITQEQALAGMKLERHMIGASGADARMDDGGPSDLDGIPARTRHSLSVSNAQKMVPQRQWAALMMLIEVTERLYEIGGALCQRKSKDQAAAAALVLIQEGLDVLVVQWGLSTSRHRPPSR</sequence>
<gene>
    <name evidence="2" type="ORF">E6Q11_01005</name>
</gene>
<reference evidence="2 3" key="1">
    <citation type="submission" date="2018-09" db="EMBL/GenBank/DDBJ databases">
        <title>Metagenome Assembled Genomes from an Advanced Water Purification Facility.</title>
        <authorList>
            <person name="Stamps B.W."/>
            <person name="Spear J.R."/>
        </authorList>
    </citation>
    <scope>NUCLEOTIDE SEQUENCE [LARGE SCALE GENOMIC DNA]</scope>
    <source>
        <strain evidence="2">Bin_63_2</strain>
    </source>
</reference>
<dbReference type="EMBL" id="SSDS01000016">
    <property type="protein sequence ID" value="TXG78425.1"/>
    <property type="molecule type" value="Genomic_DNA"/>
</dbReference>
<dbReference type="AlphaFoldDB" id="A0A5C7JA35"/>
<organism evidence="2 3">
    <name type="scientific">Candidatus Dojkabacteria bacterium</name>
    <dbReference type="NCBI Taxonomy" id="2099670"/>
    <lineage>
        <taxon>Bacteria</taxon>
        <taxon>Candidatus Dojkabacteria</taxon>
    </lineage>
</organism>
<proteinExistence type="predicted"/>
<evidence type="ECO:0000313" key="3">
    <source>
        <dbReference type="Proteomes" id="UP000321026"/>
    </source>
</evidence>
<protein>
    <submittedName>
        <fullName evidence="2">Uncharacterized protein</fullName>
    </submittedName>
</protein>
<dbReference type="Proteomes" id="UP000321026">
    <property type="component" value="Unassembled WGS sequence"/>
</dbReference>
<accession>A0A5C7JA35</accession>
<evidence type="ECO:0000313" key="2">
    <source>
        <dbReference type="EMBL" id="TXG78425.1"/>
    </source>
</evidence>
<name>A0A5C7JA35_9BACT</name>
<feature type="region of interest" description="Disordered" evidence="1">
    <location>
        <begin position="1"/>
        <end position="20"/>
    </location>
</feature>
<comment type="caution">
    <text evidence="2">The sequence shown here is derived from an EMBL/GenBank/DDBJ whole genome shotgun (WGS) entry which is preliminary data.</text>
</comment>
<evidence type="ECO:0000256" key="1">
    <source>
        <dbReference type="SAM" id="MobiDB-lite"/>
    </source>
</evidence>